<evidence type="ECO:0000313" key="4">
    <source>
        <dbReference type="Proteomes" id="UP000563601"/>
    </source>
</evidence>
<name>A0A6P1T4L9_9GAMM</name>
<dbReference type="OrthoDB" id="5738379at2"/>
<organism evidence="1 4">
    <name type="scientific">Microbulbifer hydrolyticus</name>
    <dbReference type="NCBI Taxonomy" id="48074"/>
    <lineage>
        <taxon>Bacteria</taxon>
        <taxon>Pseudomonadati</taxon>
        <taxon>Pseudomonadota</taxon>
        <taxon>Gammaproteobacteria</taxon>
        <taxon>Cellvibrionales</taxon>
        <taxon>Microbulbiferaceae</taxon>
        <taxon>Microbulbifer</taxon>
    </lineage>
</organism>
<keyword evidence="3" id="KW-1185">Reference proteome</keyword>
<reference evidence="2 3" key="1">
    <citation type="submission" date="2020-01" db="EMBL/GenBank/DDBJ databases">
        <title>The possibility of degradation of plastic by Microbulbifer hydrolyticus IRE-31.</title>
        <authorList>
            <person name="Liu L."/>
        </authorList>
    </citation>
    <scope>NUCLEOTIDE SEQUENCE [LARGE SCALE GENOMIC DNA]</scope>
    <source>
        <strain evidence="2 3">IRE-31</strain>
    </source>
</reference>
<dbReference type="RefSeq" id="WP_161857172.1">
    <property type="nucleotide sequence ID" value="NZ_CP047491.1"/>
</dbReference>
<evidence type="ECO:0000313" key="2">
    <source>
        <dbReference type="EMBL" id="QHQ37834.1"/>
    </source>
</evidence>
<sequence>MKSIIAIFLSGIAIGSAASYFIMAYQWAIHHDASALTTRGRTMVAISDLLFEPQKKQSISITQVLEKYVCDEYRRQKSISEGAIDWESYGLSGRAKKEAMENSMRYVMQADAYNPPLMERCGTSL</sequence>
<dbReference type="EMBL" id="CP047491">
    <property type="protein sequence ID" value="QHQ37834.1"/>
    <property type="molecule type" value="Genomic_DNA"/>
</dbReference>
<evidence type="ECO:0000313" key="3">
    <source>
        <dbReference type="Proteomes" id="UP000464675"/>
    </source>
</evidence>
<gene>
    <name evidence="2" type="ORF">GTQ55_01715</name>
    <name evidence="1" type="ORF">HNQ53_001629</name>
</gene>
<protein>
    <submittedName>
        <fullName evidence="1">Uncharacterized protein</fullName>
    </submittedName>
</protein>
<dbReference type="Proteomes" id="UP000464675">
    <property type="component" value="Chromosome"/>
</dbReference>
<evidence type="ECO:0000313" key="1">
    <source>
        <dbReference type="EMBL" id="MBB5211411.1"/>
    </source>
</evidence>
<accession>A0A6P1T4L9</accession>
<proteinExistence type="predicted"/>
<reference evidence="1 4" key="2">
    <citation type="submission" date="2020-08" db="EMBL/GenBank/DDBJ databases">
        <title>Genomic Encyclopedia of Type Strains, Phase IV (KMG-IV): sequencing the most valuable type-strain genomes for metagenomic binning, comparative biology and taxonomic classification.</title>
        <authorList>
            <person name="Goeker M."/>
        </authorList>
    </citation>
    <scope>NUCLEOTIDE SEQUENCE [LARGE SCALE GENOMIC DNA]</scope>
    <source>
        <strain evidence="1 4">DSM 11525</strain>
    </source>
</reference>
<dbReference type="AlphaFoldDB" id="A0A6P1T4L9"/>
<dbReference type="EMBL" id="JACHHR010000002">
    <property type="protein sequence ID" value="MBB5211411.1"/>
    <property type="molecule type" value="Genomic_DNA"/>
</dbReference>
<dbReference type="Proteomes" id="UP000563601">
    <property type="component" value="Unassembled WGS sequence"/>
</dbReference>